<organism evidence="1 2">
    <name type="scientific">Collinsella aerofaciens</name>
    <dbReference type="NCBI Taxonomy" id="74426"/>
    <lineage>
        <taxon>Bacteria</taxon>
        <taxon>Bacillati</taxon>
        <taxon>Actinomycetota</taxon>
        <taxon>Coriobacteriia</taxon>
        <taxon>Coriobacteriales</taxon>
        <taxon>Coriobacteriaceae</taxon>
        <taxon>Collinsella</taxon>
    </lineage>
</organism>
<accession>A0A6L8RPE8</accession>
<evidence type="ECO:0000313" key="1">
    <source>
        <dbReference type="EMBL" id="MZJ86815.1"/>
    </source>
</evidence>
<protein>
    <submittedName>
        <fullName evidence="1">Uncharacterized protein</fullName>
    </submittedName>
</protein>
<dbReference type="RefSeq" id="WP_156115158.1">
    <property type="nucleotide sequence ID" value="NZ_WWTB01000034.1"/>
</dbReference>
<proteinExistence type="predicted"/>
<evidence type="ECO:0000313" key="2">
    <source>
        <dbReference type="Proteomes" id="UP000481598"/>
    </source>
</evidence>
<dbReference type="Proteomes" id="UP000481598">
    <property type="component" value="Unassembled WGS sequence"/>
</dbReference>
<dbReference type="EMBL" id="WWTB01000034">
    <property type="protein sequence ID" value="MZJ86815.1"/>
    <property type="molecule type" value="Genomic_DNA"/>
</dbReference>
<sequence>MGRKESAGNQAGTARMTVGDRFWARRIRPIFDDGDLTLEQKSVFCCIVARDPMSVAIECPARDIAAAEAGLPRRDYDEALDALERGGYIVDIVTPYGEDRDRELCMVPIPADIVKEGVQCRG</sequence>
<comment type="caution">
    <text evidence="1">The sequence shown here is derived from an EMBL/GenBank/DDBJ whole genome shotgun (WGS) entry which is preliminary data.</text>
</comment>
<name>A0A6L8RPE8_9ACTN</name>
<gene>
    <name evidence="1" type="ORF">GT635_10240</name>
</gene>
<reference evidence="1 2" key="1">
    <citation type="journal article" date="2019" name="Nat. Med.">
        <title>A library of human gut bacterial isolates paired with longitudinal multiomics data enables mechanistic microbiome research.</title>
        <authorList>
            <person name="Poyet M."/>
            <person name="Groussin M."/>
            <person name="Gibbons S.M."/>
            <person name="Avila-Pacheco J."/>
            <person name="Jiang X."/>
            <person name="Kearney S.M."/>
            <person name="Perrotta A.R."/>
            <person name="Berdy B."/>
            <person name="Zhao S."/>
            <person name="Lieberman T.D."/>
            <person name="Swanson P.K."/>
            <person name="Smith M."/>
            <person name="Roesemann S."/>
            <person name="Alexander J.E."/>
            <person name="Rich S.A."/>
            <person name="Livny J."/>
            <person name="Vlamakis H."/>
            <person name="Clish C."/>
            <person name="Bullock K."/>
            <person name="Deik A."/>
            <person name="Scott J."/>
            <person name="Pierce K.A."/>
            <person name="Xavier R.J."/>
            <person name="Alm E.J."/>
        </authorList>
    </citation>
    <scope>NUCLEOTIDE SEQUENCE [LARGE SCALE GENOMIC DNA]</scope>
    <source>
        <strain evidence="1 2">BIOML-A10</strain>
    </source>
</reference>
<dbReference type="AlphaFoldDB" id="A0A6L8RPE8"/>